<organism evidence="2 3">
    <name type="scientific">Dyella acidisoli</name>
    <dbReference type="NCBI Taxonomy" id="1867834"/>
    <lineage>
        <taxon>Bacteria</taxon>
        <taxon>Pseudomonadati</taxon>
        <taxon>Pseudomonadota</taxon>
        <taxon>Gammaproteobacteria</taxon>
        <taxon>Lysobacterales</taxon>
        <taxon>Rhodanobacteraceae</taxon>
        <taxon>Dyella</taxon>
    </lineage>
</organism>
<name>A0ABQ5XJU9_9GAMM</name>
<reference evidence="3" key="1">
    <citation type="journal article" date="2019" name="Int. J. Syst. Evol. Microbiol.">
        <title>The Global Catalogue of Microorganisms (GCM) 10K type strain sequencing project: providing services to taxonomists for standard genome sequencing and annotation.</title>
        <authorList>
            <consortium name="The Broad Institute Genomics Platform"/>
            <consortium name="The Broad Institute Genome Sequencing Center for Infectious Disease"/>
            <person name="Wu L."/>
            <person name="Ma J."/>
        </authorList>
    </citation>
    <scope>NUCLEOTIDE SEQUENCE [LARGE SCALE GENOMIC DNA]</scope>
    <source>
        <strain evidence="3">NBRC 111980</strain>
    </source>
</reference>
<dbReference type="EMBL" id="BSOB01000008">
    <property type="protein sequence ID" value="GLQ91970.1"/>
    <property type="molecule type" value="Genomic_DNA"/>
</dbReference>
<sequence>MGYTVEINIYADQTQPPSLILSGIPWYAGMTALQAMIIGEALNTKNFAFRVEYRSIYGAQIDSIDGLSDGDQPNHYWLLFVDGKESLVGASEAIIKEDPSKRSSLVEWKYTDMSAQAAVSLPLKTRPL</sequence>
<dbReference type="InterPro" id="IPR027954">
    <property type="entry name" value="Transcobalamin-like_C"/>
</dbReference>
<proteinExistence type="predicted"/>
<accession>A0ABQ5XJU9</accession>
<protein>
    <recommendedName>
        <fullName evidence="1">Transcobalamin-like C-terminal domain-containing protein</fullName>
    </recommendedName>
</protein>
<dbReference type="Gene3D" id="2.170.130.30">
    <property type="match status" value="1"/>
</dbReference>
<gene>
    <name evidence="2" type="ORF">GCM10007901_09210</name>
</gene>
<evidence type="ECO:0000313" key="2">
    <source>
        <dbReference type="EMBL" id="GLQ91970.1"/>
    </source>
</evidence>
<comment type="caution">
    <text evidence="2">The sequence shown here is derived from an EMBL/GenBank/DDBJ whole genome shotgun (WGS) entry which is preliminary data.</text>
</comment>
<dbReference type="Proteomes" id="UP001156670">
    <property type="component" value="Unassembled WGS sequence"/>
</dbReference>
<feature type="domain" description="Transcobalamin-like C-terminal" evidence="1">
    <location>
        <begin position="54"/>
        <end position="97"/>
    </location>
</feature>
<dbReference type="Pfam" id="PF14478">
    <property type="entry name" value="DUF4430"/>
    <property type="match status" value="1"/>
</dbReference>
<dbReference type="RefSeq" id="WP_284319725.1">
    <property type="nucleotide sequence ID" value="NZ_BSOB01000008.1"/>
</dbReference>
<evidence type="ECO:0000259" key="1">
    <source>
        <dbReference type="Pfam" id="PF14478"/>
    </source>
</evidence>
<evidence type="ECO:0000313" key="3">
    <source>
        <dbReference type="Proteomes" id="UP001156670"/>
    </source>
</evidence>
<keyword evidence="3" id="KW-1185">Reference proteome</keyword>